<gene>
    <name evidence="1" type="ORF">EZ456_18710</name>
</gene>
<reference evidence="1 2" key="1">
    <citation type="submission" date="2019-02" db="EMBL/GenBank/DDBJ databases">
        <title>Pedobacter sp. RP-3-21 sp. nov., isolated from Arctic soil.</title>
        <authorList>
            <person name="Dahal R.H."/>
        </authorList>
    </citation>
    <scope>NUCLEOTIDE SEQUENCE [LARGE SCALE GENOMIC DNA]</scope>
    <source>
        <strain evidence="1 2">RP-3-21</strain>
    </source>
</reference>
<comment type="caution">
    <text evidence="1">The sequence shown here is derived from an EMBL/GenBank/DDBJ whole genome shotgun (WGS) entry which is preliminary data.</text>
</comment>
<dbReference type="OrthoDB" id="9837426at2"/>
<accession>A0A4R0PSU5</accession>
<dbReference type="RefSeq" id="WP_131532781.1">
    <property type="nucleotide sequence ID" value="NZ_SJSO01000018.1"/>
</dbReference>
<dbReference type="AlphaFoldDB" id="A0A4R0PSU5"/>
<name>A0A4R0PSU5_9SPHI</name>
<dbReference type="EMBL" id="SJSO01000018">
    <property type="protein sequence ID" value="TCD21798.1"/>
    <property type="molecule type" value="Genomic_DNA"/>
</dbReference>
<proteinExistence type="predicted"/>
<dbReference type="Proteomes" id="UP000293925">
    <property type="component" value="Unassembled WGS sequence"/>
</dbReference>
<organism evidence="1 2">
    <name type="scientific">Pedobacter psychrodurus</name>
    <dbReference type="NCBI Taxonomy" id="2530456"/>
    <lineage>
        <taxon>Bacteria</taxon>
        <taxon>Pseudomonadati</taxon>
        <taxon>Bacteroidota</taxon>
        <taxon>Sphingobacteriia</taxon>
        <taxon>Sphingobacteriales</taxon>
        <taxon>Sphingobacteriaceae</taxon>
        <taxon>Pedobacter</taxon>
    </lineage>
</organism>
<evidence type="ECO:0000313" key="2">
    <source>
        <dbReference type="Proteomes" id="UP000293925"/>
    </source>
</evidence>
<sequence>MTLEYFKRQVASPIVSLNNSLTFTFIYKTDITGIVNAHDSDLGVTLKSDFELLYDEAKNLIIYLKDYNVKHGNWVGRGLSCNVIFLVDNLKKFESAYDLVGE</sequence>
<keyword evidence="2" id="KW-1185">Reference proteome</keyword>
<evidence type="ECO:0000313" key="1">
    <source>
        <dbReference type="EMBL" id="TCD21798.1"/>
    </source>
</evidence>
<protein>
    <submittedName>
        <fullName evidence="1">Uncharacterized protein</fullName>
    </submittedName>
</protein>